<keyword evidence="6" id="KW-1185">Reference proteome</keyword>
<dbReference type="GO" id="GO:0006508">
    <property type="term" value="P:proteolysis"/>
    <property type="evidence" value="ECO:0007669"/>
    <property type="project" value="InterPro"/>
</dbReference>
<dbReference type="SMART" id="SM00758">
    <property type="entry name" value="PA14"/>
    <property type="match status" value="1"/>
</dbReference>
<dbReference type="PROSITE" id="PS51820">
    <property type="entry name" value="PA14"/>
    <property type="match status" value="1"/>
</dbReference>
<dbReference type="Gene3D" id="2.60.40.10">
    <property type="entry name" value="Immunoglobulins"/>
    <property type="match status" value="2"/>
</dbReference>
<dbReference type="Gene3D" id="3.90.182.10">
    <property type="entry name" value="Toxin - Anthrax Protective Antigen,domain 1"/>
    <property type="match status" value="1"/>
</dbReference>
<dbReference type="InterPro" id="IPR029058">
    <property type="entry name" value="AB_hydrolase_fold"/>
</dbReference>
<name>A0AAP2GPQ4_9BACT</name>
<feature type="chain" id="PRO_5042883634" evidence="2">
    <location>
        <begin position="21"/>
        <end position="959"/>
    </location>
</feature>
<dbReference type="PROSITE" id="PS50853">
    <property type="entry name" value="FN3"/>
    <property type="match status" value="2"/>
</dbReference>
<dbReference type="Proteomes" id="UP001319200">
    <property type="component" value="Unassembled WGS sequence"/>
</dbReference>
<reference evidence="5 6" key="1">
    <citation type="submission" date="2021-05" db="EMBL/GenBank/DDBJ databases">
        <title>A Polyphasic approach of four new species of the genus Ohtaekwangia: Ohtaekwangia histidinii sp. nov., Ohtaekwangia cretensis sp. nov., Ohtaekwangia indiensis sp. nov., Ohtaekwangia reichenbachii sp. nov. from diverse environment.</title>
        <authorList>
            <person name="Octaviana S."/>
        </authorList>
    </citation>
    <scope>NUCLEOTIDE SEQUENCE [LARGE SCALE GENOMIC DNA]</scope>
    <source>
        <strain evidence="5 6">PWU4</strain>
    </source>
</reference>
<dbReference type="InterPro" id="IPR011658">
    <property type="entry name" value="PA14_dom"/>
</dbReference>
<evidence type="ECO:0000259" key="3">
    <source>
        <dbReference type="PROSITE" id="PS50853"/>
    </source>
</evidence>
<sequence>MGRISGYALLLILISLECSAQVDTTFIYNNNKPYGSLDIRIANSATWYYYLQEDKTFSFRESAPGVKTNTYLDMTSWDSSPYTQGNLREKNGSSDSFVMNYRLLHPQNYNASYSPGYPLLLIMHGLGEAGNCSEFECHHADANWSPVTNTPAAPVNADSPLLNNDHQLTNGGAAHLKARNAAGDKLPNDASLPAGAFPGFVVFPQDLNGWNNRPAEDAIRIVRLLCKKYNIDENRVYIHGLSNGGHGVYEVIKRAPWMFAAALTMSAIDDGFINNVQMAPAIAHIPLWVFQGAKDQNPTPQKTKNYVKKFRDAGAVVRYTEYADLGHGTWGTAYREPDFFTWILGKNKANIHTFSGSTTICGAPGLKLELGEGYKAYQWQLNGQTISGATGATYVATVPGTYRARFSRVANPTEAQWNRWSDPVVLTAGEGIPQAQIKQNGTVLLNDLNNFTNARLEAVGDFGHYYWYKNGALIDFPGDQDDTIKYATITPAMGAGTYTLITANFDNCSSPVSAGKYLFFNNQAPLNITAPTNFKGAVNGVDITLSWSDASSNENGFEIWRRRKTEGTNYTAWEMATLTNANVTTFKDAGLAPTATYQYKIRAVSNAGRSDYTPAATGIELTTGTDTQAPSAPQNLVAVAIGVQKIRLTWRASTDNTGVRDYFVYTGKDSVSTSSTDTTFVVTALELNALYTFKVRARDLAGNMSPASNTQQGSTYIAGLFYEHSTGVTFDLDSVHWESPEFTGVVPTFTLAPKTQEDYFNFRFDGYLLITKEGAYEFRTGSNDGSRLRLDGAVLVDNDGVHDFKMVASASKNLTAGAHRINVDFFDYNEQDSLVVQYKGPDSNNAWLTIPANALKSKDTIVTGISPDDGPEDSFELSVYPNPAAPGAVNIKVQTVLNDPVIIELIDPTGRRLIAEQYTPDQLSDGMKLPAQQTLANGIYIIIVNQGKITTRQRLIIRN</sequence>
<dbReference type="AlphaFoldDB" id="A0AAP2GPQ4"/>
<dbReference type="InterPro" id="IPR013783">
    <property type="entry name" value="Ig-like_fold"/>
</dbReference>
<keyword evidence="1 2" id="KW-0732">Signal</keyword>
<dbReference type="Pfam" id="PF00041">
    <property type="entry name" value="fn3"/>
    <property type="match status" value="2"/>
</dbReference>
<proteinExistence type="predicted"/>
<feature type="domain" description="PA14" evidence="4">
    <location>
        <begin position="715"/>
        <end position="854"/>
    </location>
</feature>
<dbReference type="SUPFAM" id="SSF53474">
    <property type="entry name" value="alpha/beta-Hydrolases"/>
    <property type="match status" value="1"/>
</dbReference>
<dbReference type="InterPro" id="IPR003961">
    <property type="entry name" value="FN3_dom"/>
</dbReference>
<dbReference type="InterPro" id="IPR036116">
    <property type="entry name" value="FN3_sf"/>
</dbReference>
<dbReference type="NCBIfam" id="TIGR04183">
    <property type="entry name" value="Por_Secre_tail"/>
    <property type="match status" value="1"/>
</dbReference>
<dbReference type="InterPro" id="IPR037524">
    <property type="entry name" value="PA14/GLEYA"/>
</dbReference>
<feature type="domain" description="Fibronectin type-III" evidence="3">
    <location>
        <begin position="632"/>
        <end position="718"/>
    </location>
</feature>
<comment type="caution">
    <text evidence="5">The sequence shown here is derived from an EMBL/GenBank/DDBJ whole genome shotgun (WGS) entry which is preliminary data.</text>
</comment>
<evidence type="ECO:0000313" key="6">
    <source>
        <dbReference type="Proteomes" id="UP001319200"/>
    </source>
</evidence>
<evidence type="ECO:0000259" key="4">
    <source>
        <dbReference type="PROSITE" id="PS51820"/>
    </source>
</evidence>
<dbReference type="Pfam" id="PF00326">
    <property type="entry name" value="Peptidase_S9"/>
    <property type="match status" value="1"/>
</dbReference>
<feature type="domain" description="Fibronectin type-III" evidence="3">
    <location>
        <begin position="524"/>
        <end position="626"/>
    </location>
</feature>
<dbReference type="Gene3D" id="3.40.50.1820">
    <property type="entry name" value="alpha/beta hydrolase"/>
    <property type="match status" value="1"/>
</dbReference>
<evidence type="ECO:0000256" key="2">
    <source>
        <dbReference type="SAM" id="SignalP"/>
    </source>
</evidence>
<dbReference type="Pfam" id="PF18962">
    <property type="entry name" value="Por_Secre_tail"/>
    <property type="match status" value="1"/>
</dbReference>
<dbReference type="InterPro" id="IPR050955">
    <property type="entry name" value="Plant_Biomass_Hydrol_Est"/>
</dbReference>
<dbReference type="CDD" id="cd00063">
    <property type="entry name" value="FN3"/>
    <property type="match status" value="2"/>
</dbReference>
<dbReference type="Pfam" id="PF07691">
    <property type="entry name" value="PA14"/>
    <property type="match status" value="1"/>
</dbReference>
<dbReference type="SUPFAM" id="SSF49265">
    <property type="entry name" value="Fibronectin type III"/>
    <property type="match status" value="1"/>
</dbReference>
<dbReference type="PANTHER" id="PTHR43037:SF1">
    <property type="entry name" value="BLL1128 PROTEIN"/>
    <property type="match status" value="1"/>
</dbReference>
<organism evidence="5 6">
    <name type="scientific">Chryseosolibacter histidini</name>
    <dbReference type="NCBI Taxonomy" id="2782349"/>
    <lineage>
        <taxon>Bacteria</taxon>
        <taxon>Pseudomonadati</taxon>
        <taxon>Bacteroidota</taxon>
        <taxon>Cytophagia</taxon>
        <taxon>Cytophagales</taxon>
        <taxon>Chryseotaleaceae</taxon>
        <taxon>Chryseosolibacter</taxon>
    </lineage>
</organism>
<dbReference type="RefSeq" id="WP_254167236.1">
    <property type="nucleotide sequence ID" value="NZ_JAHESF010000024.1"/>
</dbReference>
<protein>
    <submittedName>
        <fullName evidence="5">Prolyl oligopeptidase family serine peptidase</fullName>
    </submittedName>
</protein>
<dbReference type="InterPro" id="IPR001375">
    <property type="entry name" value="Peptidase_S9_cat"/>
</dbReference>
<dbReference type="SMART" id="SM00060">
    <property type="entry name" value="FN3"/>
    <property type="match status" value="2"/>
</dbReference>
<evidence type="ECO:0000313" key="5">
    <source>
        <dbReference type="EMBL" id="MBT1699353.1"/>
    </source>
</evidence>
<feature type="signal peptide" evidence="2">
    <location>
        <begin position="1"/>
        <end position="20"/>
    </location>
</feature>
<dbReference type="InterPro" id="IPR026444">
    <property type="entry name" value="Secre_tail"/>
</dbReference>
<dbReference type="EMBL" id="JAHESF010000024">
    <property type="protein sequence ID" value="MBT1699353.1"/>
    <property type="molecule type" value="Genomic_DNA"/>
</dbReference>
<gene>
    <name evidence="5" type="ORF">KK083_20825</name>
</gene>
<accession>A0AAP2GPQ4</accession>
<evidence type="ECO:0000256" key="1">
    <source>
        <dbReference type="ARBA" id="ARBA00022729"/>
    </source>
</evidence>
<dbReference type="PANTHER" id="PTHR43037">
    <property type="entry name" value="UNNAMED PRODUCT-RELATED"/>
    <property type="match status" value="1"/>
</dbReference>
<dbReference type="GO" id="GO:0008236">
    <property type="term" value="F:serine-type peptidase activity"/>
    <property type="evidence" value="ECO:0007669"/>
    <property type="project" value="InterPro"/>
</dbReference>
<dbReference type="SUPFAM" id="SSF56988">
    <property type="entry name" value="Anthrax protective antigen"/>
    <property type="match status" value="1"/>
</dbReference>